<evidence type="ECO:0000313" key="2">
    <source>
        <dbReference type="Proteomes" id="UP000283387"/>
    </source>
</evidence>
<sequence>MENFYFNSTLKGYHRCWRLGLVFLMLALFSIPITVTAQVTGNVLGVVPVKAPTNGTTIDGDAYANYGVVSTTSGDIFRWDDVYPFNGGGGVYDIIPAPPYAVPHDWTSVVDDFQLVRYFDGVGNKDSTIFTSSNKINDNPNTYEWGVGSAPNKNEIQNAGVIITRGDASLSTPEIPTLDDDIWVSWAADRQAINGSSYIDFEFLQVPLYMDTLGVDAKGFYFGKFTTAAPAETGGRTEGDILVTVEFVNGGPVANVMTYRWEFVGGTWQYNEWAYTPGTILATVNTEKTYVHFPAFGQTEDHVFPNIGLVEDMPYYKVNQWCEGAINLSSVFDLASDPCFTLSTIFTRTRTSGESGTSELKDIPGPPAQINIQPDPPVAICPSDPDLPECTSNTAITDAYNEWILGFQYTGGTAPVTKISGAFPTLPANPTCAGVSLEYKYVVQDFCGKKDSCTATFTVHADETAPVLADPTPWDATACNVAWPTTVSTGWTDNCGIGGELSGTVDGVMVGEGSVDECTQYRDYTFDISDDCGNAAIQKTLRITRHYDVTAPVLADPTPWDATACNVAWPTTVSTGWTDNCGIGGELSGTVDGVMVDDGFVDECTQYRDYTFDITDDCLNAAIQKTLRITRHYDMTAPVLADPTPWDATACNVAWPTTVSTGWTDNCGIGGELSGTVDGVMVGEGSVDECTQYRDYTFDITDDCLNAAIQKTLRITRHYDMTAPVLADPTPWDATACNVAWPTTVSTGWTDNCGIGGELSGTVDGVMVDDGFVDECTQYRDYTFDITDDCLNAAIQKTLRITRHYDVTAPVLADPTPWDATACNVAWPTTVSTGWTDNCGIGGELSGTVDGVMVDDGFVDECTQYRDYTFDITDDCLNAAIQKTLRITRHYDVTAPVLADPTPWDATACNVAWPTTVSTGWTDNCGIGGELSGTVDGVMVGEGSVDECTQYRDYTFDITDDCLNAAIQKTLRITRHYDVTAPVLADPTPWDATACNVAWPTTVSTGWTDNCGIGGELSGTVDGVMVDDGYVDECTQYRDYTFDITDDCLNAAIQKTLRITRHYDVTAPVLADPTPWDATACNVAWPTTVSTGWTDNCGIGGELSGTVDGVMVDDGFVDECTQYRDYTFDITDDCLNAAIQKTLRITRHYDMTAPVLADPTPWDATACNVAWPTTVSTGWTDNCGIGGELSGTVDGVMVGEGSVDECTQYRDYTFNITDDCLNAAIQKTLRITRHYDMTPPVITCPVDVFTVCDDVGDTGEATATDNCDPNPLISYSDETVSMLNGWTTTRTWTATDDCGNSSTCEQIITYTCNPSCNTAYARSDHNECFYDHGFSNWGWTNTLTEGTDEYWPIYAGNPDCDPITASIGSAHVTYSGNTVTVVYMLNAPYYLDEVHVNVGCDMFPMKNGSYTVAPGQYTFGDANMDMPTSYTVQFTNVSGPVWIIVHAVSCKIEGFTPPSSSDSGTYADAISCPEIQESATLTTLKSATVVNAYPNPFSDKITFEFIADRDGTAKIELFNMFGQKVAVILKQQVTKGQNVVTQYTPDGIVSGAYIYRFTLGDTVLNGQLIYDQQK</sequence>
<dbReference type="RefSeq" id="WP_120275875.1">
    <property type="nucleotide sequence ID" value="NZ_RAPN01000007.1"/>
</dbReference>
<reference evidence="1 2" key="1">
    <citation type="submission" date="2018-09" db="EMBL/GenBank/DDBJ databases">
        <title>Genomic Encyclopedia of Archaeal and Bacterial Type Strains, Phase II (KMG-II): from individual species to whole genera.</title>
        <authorList>
            <person name="Goeker M."/>
        </authorList>
    </citation>
    <scope>NUCLEOTIDE SEQUENCE [LARGE SCALE GENOMIC DNA]</scope>
    <source>
        <strain evidence="1 2">DSM 27148</strain>
    </source>
</reference>
<organism evidence="1 2">
    <name type="scientific">Mangrovibacterium diazotrophicum</name>
    <dbReference type="NCBI Taxonomy" id="1261403"/>
    <lineage>
        <taxon>Bacteria</taxon>
        <taxon>Pseudomonadati</taxon>
        <taxon>Bacteroidota</taxon>
        <taxon>Bacteroidia</taxon>
        <taxon>Marinilabiliales</taxon>
        <taxon>Prolixibacteraceae</taxon>
        <taxon>Mangrovibacterium</taxon>
    </lineage>
</organism>
<gene>
    <name evidence="1" type="ORF">BC643_4714</name>
</gene>
<proteinExistence type="predicted"/>
<name>A0A419VU24_9BACT</name>
<protein>
    <submittedName>
        <fullName evidence="1">Putative secreted protein (Por secretion system target)</fullName>
    </submittedName>
</protein>
<dbReference type="InterPro" id="IPR026444">
    <property type="entry name" value="Secre_tail"/>
</dbReference>
<accession>A0A419VU24</accession>
<evidence type="ECO:0000313" key="1">
    <source>
        <dbReference type="EMBL" id="RKD84580.1"/>
    </source>
</evidence>
<dbReference type="Proteomes" id="UP000283387">
    <property type="component" value="Unassembled WGS sequence"/>
</dbReference>
<dbReference type="NCBIfam" id="TIGR04183">
    <property type="entry name" value="Por_Secre_tail"/>
    <property type="match status" value="1"/>
</dbReference>
<dbReference type="EMBL" id="RAPN01000007">
    <property type="protein sequence ID" value="RKD84580.1"/>
    <property type="molecule type" value="Genomic_DNA"/>
</dbReference>
<keyword evidence="2" id="KW-1185">Reference proteome</keyword>
<comment type="caution">
    <text evidence="1">The sequence shown here is derived from an EMBL/GenBank/DDBJ whole genome shotgun (WGS) entry which is preliminary data.</text>
</comment>
<dbReference type="OrthoDB" id="9809277at2"/>